<evidence type="ECO:0000313" key="8">
    <source>
        <dbReference type="Proteomes" id="UP000234206"/>
    </source>
</evidence>
<evidence type="ECO:0000256" key="2">
    <source>
        <dbReference type="ARBA" id="ARBA00022723"/>
    </source>
</evidence>
<dbReference type="GO" id="GO:0031012">
    <property type="term" value="C:extracellular matrix"/>
    <property type="evidence" value="ECO:0007669"/>
    <property type="project" value="InterPro"/>
</dbReference>
<dbReference type="InterPro" id="IPR024079">
    <property type="entry name" value="MetalloPept_cat_dom_sf"/>
</dbReference>
<gene>
    <name evidence="7" type="ORF">CYJ76_03830</name>
</gene>
<dbReference type="Proteomes" id="UP000234206">
    <property type="component" value="Unassembled WGS sequence"/>
</dbReference>
<keyword evidence="3" id="KW-0378">Hydrolase</keyword>
<dbReference type="GO" id="GO:0004222">
    <property type="term" value="F:metalloendopeptidase activity"/>
    <property type="evidence" value="ECO:0007669"/>
    <property type="project" value="InterPro"/>
</dbReference>
<dbReference type="InterPro" id="IPR001818">
    <property type="entry name" value="Pept_M10_metallopeptidase"/>
</dbReference>
<reference evidence="7 8" key="1">
    <citation type="submission" date="2017-12" db="EMBL/GenBank/DDBJ databases">
        <title>Phylogenetic diversity of female urinary microbiome.</title>
        <authorList>
            <person name="Thomas-White K."/>
            <person name="Wolfe A.J."/>
        </authorList>
    </citation>
    <scope>NUCLEOTIDE SEQUENCE [LARGE SCALE GENOMIC DNA]</scope>
    <source>
        <strain evidence="7 8">UMB1298</strain>
    </source>
</reference>
<keyword evidence="5" id="KW-0732">Signal</keyword>
<dbReference type="PRINTS" id="PR00138">
    <property type="entry name" value="MATRIXIN"/>
</dbReference>
<evidence type="ECO:0000259" key="6">
    <source>
        <dbReference type="Pfam" id="PF00413"/>
    </source>
</evidence>
<evidence type="ECO:0000256" key="3">
    <source>
        <dbReference type="ARBA" id="ARBA00022801"/>
    </source>
</evidence>
<organism evidence="7 8">
    <name type="scientific">Kytococcus schroeteri</name>
    <dbReference type="NCBI Taxonomy" id="138300"/>
    <lineage>
        <taxon>Bacteria</taxon>
        <taxon>Bacillati</taxon>
        <taxon>Actinomycetota</taxon>
        <taxon>Actinomycetes</taxon>
        <taxon>Micrococcales</taxon>
        <taxon>Kytococcaceae</taxon>
        <taxon>Kytococcus</taxon>
    </lineage>
</organism>
<dbReference type="GO" id="GO:0008270">
    <property type="term" value="F:zinc ion binding"/>
    <property type="evidence" value="ECO:0007669"/>
    <property type="project" value="InterPro"/>
</dbReference>
<dbReference type="Gene3D" id="3.40.390.10">
    <property type="entry name" value="Collagenase (Catalytic Domain)"/>
    <property type="match status" value="1"/>
</dbReference>
<dbReference type="SUPFAM" id="SSF55486">
    <property type="entry name" value="Metalloproteases ('zincins'), catalytic domain"/>
    <property type="match status" value="1"/>
</dbReference>
<dbReference type="GO" id="GO:0006508">
    <property type="term" value="P:proteolysis"/>
    <property type="evidence" value="ECO:0007669"/>
    <property type="project" value="UniProtKB-KW"/>
</dbReference>
<name>A0A2I1PC43_9MICO</name>
<dbReference type="EMBL" id="PKIZ01000005">
    <property type="protein sequence ID" value="PKZ42184.1"/>
    <property type="molecule type" value="Genomic_DNA"/>
</dbReference>
<evidence type="ECO:0000313" key="7">
    <source>
        <dbReference type="EMBL" id="PKZ42184.1"/>
    </source>
</evidence>
<comment type="caution">
    <text evidence="7">The sequence shown here is derived from an EMBL/GenBank/DDBJ whole genome shotgun (WGS) entry which is preliminary data.</text>
</comment>
<feature type="chain" id="PRO_5039235052" description="Peptidase M10 metallopeptidase domain-containing protein" evidence="5">
    <location>
        <begin position="23"/>
        <end position="177"/>
    </location>
</feature>
<evidence type="ECO:0000256" key="1">
    <source>
        <dbReference type="ARBA" id="ARBA00022670"/>
    </source>
</evidence>
<evidence type="ECO:0000256" key="4">
    <source>
        <dbReference type="ARBA" id="ARBA00022833"/>
    </source>
</evidence>
<sequence>MRGMRGMRGMLAVAIAAGSVSVTPPPTTNSASAYEHTGCSFRTDYRWHVDSVSSADEQAWRSALVDVASTDVDFQPARAGIETTVNLYTKNYGTTSWDGYAKWFNCTTSAVAYTNRDHTRSYSNTKKQALAAHEIGHTVGLDHETGCVIMVDNTAKRSACGLVKLTTDDRRGINALY</sequence>
<protein>
    <recommendedName>
        <fullName evidence="6">Peptidase M10 metallopeptidase domain-containing protein</fullName>
    </recommendedName>
</protein>
<keyword evidence="2" id="KW-0479">Metal-binding</keyword>
<keyword evidence="1" id="KW-0645">Protease</keyword>
<keyword evidence="4" id="KW-0862">Zinc</keyword>
<dbReference type="Pfam" id="PF00413">
    <property type="entry name" value="Peptidase_M10"/>
    <property type="match status" value="1"/>
</dbReference>
<dbReference type="InterPro" id="IPR021190">
    <property type="entry name" value="Pept_M10A"/>
</dbReference>
<proteinExistence type="predicted"/>
<accession>A0A2I1PC43</accession>
<dbReference type="AlphaFoldDB" id="A0A2I1PC43"/>
<dbReference type="OrthoDB" id="4146452at2"/>
<keyword evidence="8" id="KW-1185">Reference proteome</keyword>
<evidence type="ECO:0000256" key="5">
    <source>
        <dbReference type="SAM" id="SignalP"/>
    </source>
</evidence>
<feature type="domain" description="Peptidase M10 metallopeptidase" evidence="6">
    <location>
        <begin position="93"/>
        <end position="177"/>
    </location>
</feature>
<feature type="signal peptide" evidence="5">
    <location>
        <begin position="1"/>
        <end position="22"/>
    </location>
</feature>